<dbReference type="GO" id="GO:0003955">
    <property type="term" value="F:NAD(P)H dehydrogenase (quinone) activity"/>
    <property type="evidence" value="ECO:0007669"/>
    <property type="project" value="UniProtKB-EC"/>
</dbReference>
<keyword evidence="3" id="KW-1185">Reference proteome</keyword>
<dbReference type="InterPro" id="IPR010089">
    <property type="entry name" value="Flavoprotein_WrbA-like"/>
</dbReference>
<evidence type="ECO:0000259" key="1">
    <source>
        <dbReference type="PROSITE" id="PS50902"/>
    </source>
</evidence>
<dbReference type="NCBIfam" id="TIGR01755">
    <property type="entry name" value="flav_wrbA"/>
    <property type="match status" value="1"/>
</dbReference>
<evidence type="ECO:0000313" key="2">
    <source>
        <dbReference type="EMBL" id="MBU5670166.1"/>
    </source>
</evidence>
<organism evidence="2 3">
    <name type="scientific">Peptoniphilus ovalis</name>
    <dbReference type="NCBI Taxonomy" id="2841503"/>
    <lineage>
        <taxon>Bacteria</taxon>
        <taxon>Bacillati</taxon>
        <taxon>Bacillota</taxon>
        <taxon>Tissierellia</taxon>
        <taxon>Tissierellales</taxon>
        <taxon>Peptoniphilaceae</taxon>
        <taxon>Peptoniphilus</taxon>
    </lineage>
</organism>
<protein>
    <submittedName>
        <fullName evidence="2">NAD(P)H:quinone oxidoreductase</fullName>
        <ecNumber evidence="2">1.6.5.2</ecNumber>
    </submittedName>
</protein>
<reference evidence="2 3" key="1">
    <citation type="submission" date="2021-06" db="EMBL/GenBank/DDBJ databases">
        <authorList>
            <person name="Sun Q."/>
            <person name="Li D."/>
        </authorList>
    </citation>
    <scope>NUCLEOTIDE SEQUENCE [LARGE SCALE GENOMIC DNA]</scope>
    <source>
        <strain evidence="2 3">MSJ-1</strain>
    </source>
</reference>
<gene>
    <name evidence="2" type="primary">wrbA</name>
    <name evidence="2" type="ORF">KQI68_10020</name>
</gene>
<feature type="domain" description="Flavodoxin-like" evidence="1">
    <location>
        <begin position="4"/>
        <end position="188"/>
    </location>
</feature>
<dbReference type="Pfam" id="PF03358">
    <property type="entry name" value="FMN_red"/>
    <property type="match status" value="1"/>
</dbReference>
<dbReference type="InterPro" id="IPR005025">
    <property type="entry name" value="FMN_Rdtase-like_dom"/>
</dbReference>
<dbReference type="PROSITE" id="PS50902">
    <property type="entry name" value="FLAVODOXIN_LIKE"/>
    <property type="match status" value="1"/>
</dbReference>
<dbReference type="EC" id="1.6.5.2" evidence="2"/>
<accession>A0ABS6FJL7</accession>
<evidence type="ECO:0000313" key="3">
    <source>
        <dbReference type="Proteomes" id="UP000783742"/>
    </source>
</evidence>
<keyword evidence="2" id="KW-0560">Oxidoreductase</keyword>
<dbReference type="Proteomes" id="UP000783742">
    <property type="component" value="Unassembled WGS sequence"/>
</dbReference>
<dbReference type="RefSeq" id="WP_216549989.1">
    <property type="nucleotide sequence ID" value="NZ_JAHLQO010000007.1"/>
</dbReference>
<dbReference type="PANTHER" id="PTHR30546">
    <property type="entry name" value="FLAVODOXIN-RELATED PROTEIN WRBA-RELATED"/>
    <property type="match status" value="1"/>
</dbReference>
<comment type="caution">
    <text evidence="2">The sequence shown here is derived from an EMBL/GenBank/DDBJ whole genome shotgun (WGS) entry which is preliminary data.</text>
</comment>
<sequence>MTKLLILYYSMTGHNFQMVNWAADEVKDKAEVRIRKVEELLDTAGAEDNPAWKKYLEDSKDIEVATSEDLVWADAILVSAPTRFGNVPAQMKFFLDGQGGLWAKGKLQDKLFSAMTSAQNNNGGQEQTVRALYTTAMHWGAIIVTPGYNDDSVYAAGGNPYGTSGTATREGLANDLEGAVRFQARRLVEVSDKFNK</sequence>
<dbReference type="EMBL" id="JAHLQO010000007">
    <property type="protein sequence ID" value="MBU5670166.1"/>
    <property type="molecule type" value="Genomic_DNA"/>
</dbReference>
<proteinExistence type="predicted"/>
<dbReference type="InterPro" id="IPR008254">
    <property type="entry name" value="Flavodoxin/NO_synth"/>
</dbReference>
<dbReference type="PANTHER" id="PTHR30546:SF23">
    <property type="entry name" value="FLAVOPROTEIN-LIKE PROTEIN YCP4-RELATED"/>
    <property type="match status" value="1"/>
</dbReference>
<name>A0ABS6FJL7_9FIRM</name>
<dbReference type="NCBIfam" id="NF002999">
    <property type="entry name" value="PRK03767.1"/>
    <property type="match status" value="1"/>
</dbReference>